<dbReference type="InParanoid" id="D7GXT6"/>
<keyword evidence="2" id="KW-1185">Reference proteome</keyword>
<sequence length="30" mass="3297">MKKRCPSPIKTKAHGTFRGDDIVQLSGVLI</sequence>
<protein>
    <submittedName>
        <fullName evidence="1">Uncharacterized protein</fullName>
    </submittedName>
</protein>
<dbReference type="AlphaFoldDB" id="D7GXT6"/>
<organism evidence="1 2">
    <name type="scientific">Tribolium castaneum</name>
    <name type="common">Red flour beetle</name>
    <dbReference type="NCBI Taxonomy" id="7070"/>
    <lineage>
        <taxon>Eukaryota</taxon>
        <taxon>Metazoa</taxon>
        <taxon>Ecdysozoa</taxon>
        <taxon>Arthropoda</taxon>
        <taxon>Hexapoda</taxon>
        <taxon>Insecta</taxon>
        <taxon>Pterygota</taxon>
        <taxon>Neoptera</taxon>
        <taxon>Endopterygota</taxon>
        <taxon>Coleoptera</taxon>
        <taxon>Polyphaga</taxon>
        <taxon>Cucujiformia</taxon>
        <taxon>Tenebrionidae</taxon>
        <taxon>Tenebrionidae incertae sedis</taxon>
        <taxon>Tribolium</taxon>
    </lineage>
</organism>
<gene>
    <name evidence="1" type="primary">GLEAN_16302</name>
    <name evidence="1" type="ORF">TcasGA2_TC016302</name>
</gene>
<dbReference type="EMBL" id="KQ971854">
    <property type="protein sequence ID" value="EFA13572.1"/>
    <property type="molecule type" value="Genomic_DNA"/>
</dbReference>
<dbReference type="HOGENOM" id="CLU_3406821_0_0_1"/>
<reference evidence="1 2" key="2">
    <citation type="journal article" date="2010" name="Nucleic Acids Res.">
        <title>BeetleBase in 2010: revisions to provide comprehensive genomic information for Tribolium castaneum.</title>
        <authorList>
            <person name="Kim H.S."/>
            <person name="Murphy T."/>
            <person name="Xia J."/>
            <person name="Caragea D."/>
            <person name="Park Y."/>
            <person name="Beeman R.W."/>
            <person name="Lorenzen M.D."/>
            <person name="Butcher S."/>
            <person name="Manak J.R."/>
            <person name="Brown S.J."/>
        </authorList>
    </citation>
    <scope>NUCLEOTIDE SEQUENCE [LARGE SCALE GENOMIC DNA]</scope>
    <source>
        <strain evidence="1 2">Georgia GA2</strain>
    </source>
</reference>
<name>D7GXT6_TRICA</name>
<evidence type="ECO:0000313" key="1">
    <source>
        <dbReference type="EMBL" id="EFA13572.1"/>
    </source>
</evidence>
<dbReference type="Proteomes" id="UP000007266">
    <property type="component" value="Unassembled WGS sequence"/>
</dbReference>
<proteinExistence type="predicted"/>
<evidence type="ECO:0000313" key="2">
    <source>
        <dbReference type="Proteomes" id="UP000007266"/>
    </source>
</evidence>
<accession>D7GXT6</accession>
<reference evidence="1 2" key="1">
    <citation type="journal article" date="2008" name="Nature">
        <title>The genome of the model beetle and pest Tribolium castaneum.</title>
        <authorList>
            <consortium name="Tribolium Genome Sequencing Consortium"/>
            <person name="Richards S."/>
            <person name="Gibbs R.A."/>
            <person name="Weinstock G.M."/>
            <person name="Brown S.J."/>
            <person name="Denell R."/>
            <person name="Beeman R.W."/>
            <person name="Gibbs R."/>
            <person name="Beeman R.W."/>
            <person name="Brown S.J."/>
            <person name="Bucher G."/>
            <person name="Friedrich M."/>
            <person name="Grimmelikhuijzen C.J."/>
            <person name="Klingler M."/>
            <person name="Lorenzen M."/>
            <person name="Richards S."/>
            <person name="Roth S."/>
            <person name="Schroder R."/>
            <person name="Tautz D."/>
            <person name="Zdobnov E.M."/>
            <person name="Muzny D."/>
            <person name="Gibbs R.A."/>
            <person name="Weinstock G.M."/>
            <person name="Attaway T."/>
            <person name="Bell S."/>
            <person name="Buhay C.J."/>
            <person name="Chandrabose M.N."/>
            <person name="Chavez D."/>
            <person name="Clerk-Blankenburg K.P."/>
            <person name="Cree A."/>
            <person name="Dao M."/>
            <person name="Davis C."/>
            <person name="Chacko J."/>
            <person name="Dinh H."/>
            <person name="Dugan-Rocha S."/>
            <person name="Fowler G."/>
            <person name="Garner T.T."/>
            <person name="Garnes J."/>
            <person name="Gnirke A."/>
            <person name="Hawes A."/>
            <person name="Hernandez J."/>
            <person name="Hines S."/>
            <person name="Holder M."/>
            <person name="Hume J."/>
            <person name="Jhangiani S.N."/>
            <person name="Joshi V."/>
            <person name="Khan Z.M."/>
            <person name="Jackson L."/>
            <person name="Kovar C."/>
            <person name="Kowis A."/>
            <person name="Lee S."/>
            <person name="Lewis L.R."/>
            <person name="Margolis J."/>
            <person name="Morgan M."/>
            <person name="Nazareth L.V."/>
            <person name="Nguyen N."/>
            <person name="Okwuonu G."/>
            <person name="Parker D."/>
            <person name="Richards S."/>
            <person name="Ruiz S.J."/>
            <person name="Santibanez J."/>
            <person name="Savard J."/>
            <person name="Scherer S.E."/>
            <person name="Schneider B."/>
            <person name="Sodergren E."/>
            <person name="Tautz D."/>
            <person name="Vattahil S."/>
            <person name="Villasana D."/>
            <person name="White C.S."/>
            <person name="Wright R."/>
            <person name="Park Y."/>
            <person name="Beeman R.W."/>
            <person name="Lord J."/>
            <person name="Oppert B."/>
            <person name="Lorenzen M."/>
            <person name="Brown S."/>
            <person name="Wang L."/>
            <person name="Savard J."/>
            <person name="Tautz D."/>
            <person name="Richards S."/>
            <person name="Weinstock G."/>
            <person name="Gibbs R.A."/>
            <person name="Liu Y."/>
            <person name="Worley K."/>
            <person name="Weinstock G."/>
            <person name="Elsik C.G."/>
            <person name="Reese J.T."/>
            <person name="Elhaik E."/>
            <person name="Landan G."/>
            <person name="Graur D."/>
            <person name="Arensburger P."/>
            <person name="Atkinson P."/>
            <person name="Beeman R.W."/>
            <person name="Beidler J."/>
            <person name="Brown S.J."/>
            <person name="Demuth J.P."/>
            <person name="Drury D.W."/>
            <person name="Du Y.Z."/>
            <person name="Fujiwara H."/>
            <person name="Lorenzen M."/>
            <person name="Maselli V."/>
            <person name="Osanai M."/>
            <person name="Park Y."/>
            <person name="Robertson H.M."/>
            <person name="Tu Z."/>
            <person name="Wang J.J."/>
            <person name="Wang S."/>
            <person name="Richards S."/>
            <person name="Song H."/>
            <person name="Zhang L."/>
            <person name="Sodergren E."/>
            <person name="Werner D."/>
            <person name="Stanke M."/>
            <person name="Morgenstern B."/>
            <person name="Solovyev V."/>
            <person name="Kosarev P."/>
            <person name="Brown G."/>
            <person name="Chen H.C."/>
            <person name="Ermolaeva O."/>
            <person name="Hlavina W."/>
            <person name="Kapustin Y."/>
            <person name="Kiryutin B."/>
            <person name="Kitts P."/>
            <person name="Maglott D."/>
            <person name="Pruitt K."/>
            <person name="Sapojnikov V."/>
            <person name="Souvorov A."/>
            <person name="Mackey A.J."/>
            <person name="Waterhouse R.M."/>
            <person name="Wyder S."/>
            <person name="Zdobnov E.M."/>
            <person name="Zdobnov E.M."/>
            <person name="Wyder S."/>
            <person name="Kriventseva E.V."/>
            <person name="Kadowaki T."/>
            <person name="Bork P."/>
            <person name="Aranda M."/>
            <person name="Bao R."/>
            <person name="Beermann A."/>
            <person name="Berns N."/>
            <person name="Bolognesi R."/>
            <person name="Bonneton F."/>
            <person name="Bopp D."/>
            <person name="Brown S.J."/>
            <person name="Bucher G."/>
            <person name="Butts T."/>
            <person name="Chaumot A."/>
            <person name="Denell R.E."/>
            <person name="Ferrier D.E."/>
            <person name="Friedrich M."/>
            <person name="Gordon C.M."/>
            <person name="Jindra M."/>
            <person name="Klingler M."/>
            <person name="Lan Q."/>
            <person name="Lattorff H.M."/>
            <person name="Laudet V."/>
            <person name="von Levetsow C."/>
            <person name="Liu Z."/>
            <person name="Lutz R."/>
            <person name="Lynch J.A."/>
            <person name="da Fonseca R.N."/>
            <person name="Posnien N."/>
            <person name="Reuter R."/>
            <person name="Roth S."/>
            <person name="Savard J."/>
            <person name="Schinko J.B."/>
            <person name="Schmitt C."/>
            <person name="Schoppmeier M."/>
            <person name="Schroder R."/>
            <person name="Shippy T.D."/>
            <person name="Simonnet F."/>
            <person name="Marques-Souza H."/>
            <person name="Tautz D."/>
            <person name="Tomoyasu Y."/>
            <person name="Trauner J."/>
            <person name="Van der Zee M."/>
            <person name="Vervoort M."/>
            <person name="Wittkopp N."/>
            <person name="Wimmer E.A."/>
            <person name="Yang X."/>
            <person name="Jones A.K."/>
            <person name="Sattelle D.B."/>
            <person name="Ebert P.R."/>
            <person name="Nelson D."/>
            <person name="Scott J.G."/>
            <person name="Beeman R.W."/>
            <person name="Muthukrishnan S."/>
            <person name="Kramer K.J."/>
            <person name="Arakane Y."/>
            <person name="Beeman R.W."/>
            <person name="Zhu Q."/>
            <person name="Hogenkamp D."/>
            <person name="Dixit R."/>
            <person name="Oppert B."/>
            <person name="Jiang H."/>
            <person name="Zou Z."/>
            <person name="Marshall J."/>
            <person name="Elpidina E."/>
            <person name="Vinokurov K."/>
            <person name="Oppert C."/>
            <person name="Zou Z."/>
            <person name="Evans J."/>
            <person name="Lu Z."/>
            <person name="Zhao P."/>
            <person name="Sumathipala N."/>
            <person name="Altincicek B."/>
            <person name="Vilcinskas A."/>
            <person name="Williams M."/>
            <person name="Hultmark D."/>
            <person name="Hetru C."/>
            <person name="Jiang H."/>
            <person name="Grimmelikhuijzen C.J."/>
            <person name="Hauser F."/>
            <person name="Cazzamali G."/>
            <person name="Williamson M."/>
            <person name="Park Y."/>
            <person name="Li B."/>
            <person name="Tanaka Y."/>
            <person name="Predel R."/>
            <person name="Neupert S."/>
            <person name="Schachtner J."/>
            <person name="Verleyen P."/>
            <person name="Raible F."/>
            <person name="Bork P."/>
            <person name="Friedrich M."/>
            <person name="Walden K.K."/>
            <person name="Robertson H.M."/>
            <person name="Angeli S."/>
            <person name="Foret S."/>
            <person name="Bucher G."/>
            <person name="Schuetz S."/>
            <person name="Maleszka R."/>
            <person name="Wimmer E.A."/>
            <person name="Beeman R.W."/>
            <person name="Lorenzen M."/>
            <person name="Tomoyasu Y."/>
            <person name="Miller S.C."/>
            <person name="Grossmann D."/>
            <person name="Bucher G."/>
        </authorList>
    </citation>
    <scope>NUCLEOTIDE SEQUENCE [LARGE SCALE GENOMIC DNA]</scope>
    <source>
        <strain evidence="1 2">Georgia GA2</strain>
    </source>
</reference>